<evidence type="ECO:0000313" key="2">
    <source>
        <dbReference type="Proteomes" id="UP000075320"/>
    </source>
</evidence>
<accession>A0A150WMB5</accession>
<dbReference type="PANTHER" id="PTHR39337">
    <property type="entry name" value="BLR5642 PROTEIN"/>
    <property type="match status" value="1"/>
</dbReference>
<evidence type="ECO:0008006" key="3">
    <source>
        <dbReference type="Google" id="ProtNLM"/>
    </source>
</evidence>
<comment type="caution">
    <text evidence="1">The sequence shown here is derived from an EMBL/GenBank/DDBJ whole genome shotgun (WGS) entry which is preliminary data.</text>
</comment>
<proteinExistence type="predicted"/>
<organism evidence="1 2">
    <name type="scientific">Bdellovibrio bacteriovorus</name>
    <dbReference type="NCBI Taxonomy" id="959"/>
    <lineage>
        <taxon>Bacteria</taxon>
        <taxon>Pseudomonadati</taxon>
        <taxon>Bdellovibrionota</taxon>
        <taxon>Bdellovibrionia</taxon>
        <taxon>Bdellovibrionales</taxon>
        <taxon>Pseudobdellovibrionaceae</taxon>
        <taxon>Bdellovibrio</taxon>
    </lineage>
</organism>
<dbReference type="RefSeq" id="WP_061833146.1">
    <property type="nucleotide sequence ID" value="NZ_LUKE01000001.1"/>
</dbReference>
<dbReference type="InterPro" id="IPR007438">
    <property type="entry name" value="DUF488"/>
</dbReference>
<dbReference type="PANTHER" id="PTHR39337:SF1">
    <property type="entry name" value="BLR5642 PROTEIN"/>
    <property type="match status" value="1"/>
</dbReference>
<name>A0A150WMB5_BDEBC</name>
<protein>
    <recommendedName>
        <fullName evidence="3">DUF488 domain-containing protein</fullName>
    </recommendedName>
</protein>
<reference evidence="1 2" key="1">
    <citation type="submission" date="2016-03" db="EMBL/GenBank/DDBJ databases">
        <authorList>
            <person name="Ploux O."/>
        </authorList>
    </citation>
    <scope>NUCLEOTIDE SEQUENCE [LARGE SCALE GENOMIC DNA]</scope>
    <source>
        <strain evidence="1 2">R0</strain>
    </source>
</reference>
<dbReference type="EMBL" id="LUKE01000001">
    <property type="protein sequence ID" value="KYG65602.1"/>
    <property type="molecule type" value="Genomic_DNA"/>
</dbReference>
<dbReference type="PIRSF" id="PIRSF024492">
    <property type="entry name" value="UCP024492"/>
    <property type="match status" value="1"/>
</dbReference>
<dbReference type="Pfam" id="PF04343">
    <property type="entry name" value="DUF488"/>
    <property type="match status" value="1"/>
</dbReference>
<dbReference type="Proteomes" id="UP000075320">
    <property type="component" value="Unassembled WGS sequence"/>
</dbReference>
<dbReference type="InterPro" id="IPR014519">
    <property type="entry name" value="UCP024492"/>
</dbReference>
<dbReference type="OrthoDB" id="9789109at2"/>
<evidence type="ECO:0000313" key="1">
    <source>
        <dbReference type="EMBL" id="KYG65602.1"/>
    </source>
</evidence>
<gene>
    <name evidence="1" type="ORF">AZI86_00545</name>
</gene>
<keyword evidence="2" id="KW-1185">Reference proteome</keyword>
<sequence length="165" mass="19014">MAKLFTVGYEGCDINQFVAGLKENGIEHLADIRKNPVSGKKGFSKKRLAEELAKEGIEYTHWPSLGVPTLWRKEAKAKIITRDKMFKDYVKKVLPEVSEEIAELKKLILKKKLVLLCYEADESDCHRHYLVQEMQKKKKIKVVNLVLKPESPRLFNLTMNKNLSS</sequence>
<dbReference type="AlphaFoldDB" id="A0A150WMB5"/>